<reference evidence="9 10" key="1">
    <citation type="submission" date="2016-12" db="EMBL/GenBank/DDBJ databases">
        <title>Genome sequencing of Methylocaldum marinum.</title>
        <authorList>
            <person name="Takeuchi M."/>
            <person name="Kamagata Y."/>
            <person name="Hiraoka S."/>
            <person name="Oshima K."/>
            <person name="Hattori M."/>
            <person name="Iwasaki W."/>
        </authorList>
    </citation>
    <scope>NUCLEOTIDE SEQUENCE [LARGE SCALE GENOMIC DNA]</scope>
    <source>
        <strain evidence="9 10">S8</strain>
    </source>
</reference>
<dbReference type="InterPro" id="IPR007890">
    <property type="entry name" value="CHASE2"/>
</dbReference>
<evidence type="ECO:0000256" key="4">
    <source>
        <dbReference type="ARBA" id="ARBA00023012"/>
    </source>
</evidence>
<comment type="catalytic activity">
    <reaction evidence="1">
        <text>ATP + protein L-histidine = ADP + protein N-phospho-L-histidine.</text>
        <dbReference type="EC" id="2.7.13.3"/>
    </reaction>
</comment>
<dbReference type="InterPro" id="IPR036097">
    <property type="entry name" value="HisK_dim/P_sf"/>
</dbReference>
<dbReference type="SUPFAM" id="SSF55874">
    <property type="entry name" value="ATPase domain of HSP90 chaperone/DNA topoisomerase II/histidine kinase"/>
    <property type="match status" value="1"/>
</dbReference>
<dbReference type="KEGG" id="mmai:sS8_3104"/>
<dbReference type="PROSITE" id="PS50109">
    <property type="entry name" value="HIS_KIN"/>
    <property type="match status" value="1"/>
</dbReference>
<evidence type="ECO:0000256" key="3">
    <source>
        <dbReference type="ARBA" id="ARBA00022553"/>
    </source>
</evidence>
<dbReference type="Gene3D" id="1.10.287.130">
    <property type="match status" value="1"/>
</dbReference>
<dbReference type="InterPro" id="IPR003594">
    <property type="entry name" value="HATPase_dom"/>
</dbReference>
<evidence type="ECO:0000256" key="1">
    <source>
        <dbReference type="ARBA" id="ARBA00000085"/>
    </source>
</evidence>
<dbReference type="GO" id="GO:0000155">
    <property type="term" value="F:phosphorelay sensor kinase activity"/>
    <property type="evidence" value="ECO:0007669"/>
    <property type="project" value="InterPro"/>
</dbReference>
<dbReference type="InterPro" id="IPR004358">
    <property type="entry name" value="Sig_transdc_His_kin-like_C"/>
</dbReference>
<evidence type="ECO:0000313" key="10">
    <source>
        <dbReference type="Proteomes" id="UP000266313"/>
    </source>
</evidence>
<evidence type="ECO:0000256" key="5">
    <source>
        <dbReference type="PROSITE-ProRule" id="PRU00169"/>
    </source>
</evidence>
<dbReference type="Gene3D" id="3.40.50.2300">
    <property type="match status" value="1"/>
</dbReference>
<dbReference type="Pfam" id="PF00512">
    <property type="entry name" value="HisKA"/>
    <property type="match status" value="1"/>
</dbReference>
<dbReference type="InterPro" id="IPR011006">
    <property type="entry name" value="CheY-like_superfamily"/>
</dbReference>
<dbReference type="SMART" id="SM01080">
    <property type="entry name" value="CHASE2"/>
    <property type="match status" value="1"/>
</dbReference>
<keyword evidence="9" id="KW-0808">Transferase</keyword>
<dbReference type="InterPro" id="IPR036890">
    <property type="entry name" value="HATPase_C_sf"/>
</dbReference>
<feature type="modified residue" description="4-aspartylphosphate" evidence="5">
    <location>
        <position position="805"/>
    </location>
</feature>
<dbReference type="SMART" id="SM00388">
    <property type="entry name" value="HisKA"/>
    <property type="match status" value="1"/>
</dbReference>
<dbReference type="SMART" id="SM00387">
    <property type="entry name" value="HATPase_c"/>
    <property type="match status" value="1"/>
</dbReference>
<gene>
    <name evidence="9" type="ORF">sS8_3104</name>
</gene>
<evidence type="ECO:0000313" key="9">
    <source>
        <dbReference type="EMBL" id="BBA35047.1"/>
    </source>
</evidence>
<dbReference type="PANTHER" id="PTHR45339">
    <property type="entry name" value="HYBRID SIGNAL TRANSDUCTION HISTIDINE KINASE J"/>
    <property type="match status" value="1"/>
</dbReference>
<dbReference type="InterPro" id="IPR001789">
    <property type="entry name" value="Sig_transdc_resp-reg_receiver"/>
</dbReference>
<protein>
    <recommendedName>
        <fullName evidence="2">histidine kinase</fullName>
        <ecNumber evidence="2">2.7.13.3</ecNumber>
    </recommendedName>
</protein>
<dbReference type="Proteomes" id="UP000266313">
    <property type="component" value="Chromosome"/>
</dbReference>
<dbReference type="SMART" id="SM00448">
    <property type="entry name" value="REC"/>
    <property type="match status" value="1"/>
</dbReference>
<dbReference type="CDD" id="cd16922">
    <property type="entry name" value="HATPase_EvgS-ArcB-TorS-like"/>
    <property type="match status" value="1"/>
</dbReference>
<keyword evidence="10" id="KW-1185">Reference proteome</keyword>
<dbReference type="CDD" id="cd00082">
    <property type="entry name" value="HisKA"/>
    <property type="match status" value="1"/>
</dbReference>
<keyword evidence="9" id="KW-0418">Kinase</keyword>
<evidence type="ECO:0000259" key="7">
    <source>
        <dbReference type="PROSITE" id="PS50109"/>
    </source>
</evidence>
<evidence type="ECO:0000256" key="6">
    <source>
        <dbReference type="SAM" id="Phobius"/>
    </source>
</evidence>
<keyword evidence="6" id="KW-1133">Transmembrane helix</keyword>
<dbReference type="InterPro" id="IPR003661">
    <property type="entry name" value="HisK_dim/P_dom"/>
</dbReference>
<dbReference type="AlphaFoldDB" id="A0A250KTV2"/>
<dbReference type="EC" id="2.7.13.3" evidence="2"/>
<organism evidence="9 10">
    <name type="scientific">Methylocaldum marinum</name>
    <dbReference type="NCBI Taxonomy" id="1432792"/>
    <lineage>
        <taxon>Bacteria</taxon>
        <taxon>Pseudomonadati</taxon>
        <taxon>Pseudomonadota</taxon>
        <taxon>Gammaproteobacteria</taxon>
        <taxon>Methylococcales</taxon>
        <taxon>Methylococcaceae</taxon>
        <taxon>Methylocaldum</taxon>
    </lineage>
</organism>
<feature type="domain" description="Response regulatory" evidence="8">
    <location>
        <begin position="756"/>
        <end position="875"/>
    </location>
</feature>
<dbReference type="RefSeq" id="WP_119630324.1">
    <property type="nucleotide sequence ID" value="NZ_AP017928.1"/>
</dbReference>
<dbReference type="CDD" id="cd17546">
    <property type="entry name" value="REC_hyHK_CKI1_RcsC-like"/>
    <property type="match status" value="1"/>
</dbReference>
<dbReference type="EMBL" id="AP017928">
    <property type="protein sequence ID" value="BBA35047.1"/>
    <property type="molecule type" value="Genomic_DNA"/>
</dbReference>
<keyword evidence="4" id="KW-0902">Two-component regulatory system</keyword>
<dbReference type="PROSITE" id="PS50110">
    <property type="entry name" value="RESPONSE_REGULATORY"/>
    <property type="match status" value="1"/>
</dbReference>
<dbReference type="PANTHER" id="PTHR45339:SF1">
    <property type="entry name" value="HYBRID SIGNAL TRANSDUCTION HISTIDINE KINASE J"/>
    <property type="match status" value="1"/>
</dbReference>
<evidence type="ECO:0000256" key="2">
    <source>
        <dbReference type="ARBA" id="ARBA00012438"/>
    </source>
</evidence>
<dbReference type="PRINTS" id="PR00344">
    <property type="entry name" value="BCTRLSENSOR"/>
</dbReference>
<dbReference type="Pfam" id="PF02518">
    <property type="entry name" value="HATPase_c"/>
    <property type="match status" value="1"/>
</dbReference>
<keyword evidence="3 5" id="KW-0597">Phosphoprotein</keyword>
<dbReference type="Gene3D" id="3.30.565.10">
    <property type="entry name" value="Histidine kinase-like ATPase, C-terminal domain"/>
    <property type="match status" value="1"/>
</dbReference>
<dbReference type="FunFam" id="3.30.565.10:FF:000010">
    <property type="entry name" value="Sensor histidine kinase RcsC"/>
    <property type="match status" value="1"/>
</dbReference>
<feature type="transmembrane region" description="Helical" evidence="6">
    <location>
        <begin position="390"/>
        <end position="410"/>
    </location>
</feature>
<name>A0A250KTV2_9GAMM</name>
<proteinExistence type="predicted"/>
<feature type="transmembrane region" description="Helical" evidence="6">
    <location>
        <begin position="364"/>
        <end position="383"/>
    </location>
</feature>
<dbReference type="SUPFAM" id="SSF52172">
    <property type="entry name" value="CheY-like"/>
    <property type="match status" value="1"/>
</dbReference>
<feature type="domain" description="Histidine kinase" evidence="7">
    <location>
        <begin position="465"/>
        <end position="686"/>
    </location>
</feature>
<dbReference type="OrthoDB" id="9810730at2"/>
<accession>A0A250KTV2</accession>
<sequence>MDTNSEKPCQTFGETPARIVLSVGCLVTGLAALLQLAGWTLWARFDNFVFDHFARWHADAAAAEQAVIVDIDENALSAVGQWPWPRYHVASLIKTINAADPRVVGLDILFPEQDRTSLTTLRESFRRDFDLALNFSGVPPGLEDNDGYLGAVLAESKAVGSIFFYPNLRNTEPPCVLSPVRLHGERELIAPPEGKGVLCNIPKVHAGLGGSGFINAAADADGYLRRLPMLYAYQGQLYPSFTLALLLRMADTDTVRVESDAIGPLLRVAGFSVPVDKQGAALLRFQAPAQARRRVSALDILRADAVPGDLAGKVILLGSTAVGLADRHRSAVEPNLSGTEANAVLIDNILNGAFYREPTWQLRFSLGAVLTAGLLAAVLFAYCSAVRATLGVVLLGGTFCTLSLGLFVASGVILHVTAPVSTLAVESGVLAFLLYRRHERIATASRRARDRAVAANRAKNEFFAHLSHEIRTPLHGILTAAKLLPMDRLEPREQEYAAIIRNSGETLLTMLNNMLDLSKIEAGKLDLDVSEFELPNLLDEVVRLFRVRAEAKDLQFFCRLDPETPGRIRGDARYLKQILTNLIDNAIKFTEHGEVVLTVSRRQEDAASITLLFNVSDTGIGIPPEQLDEIFAPFVQADASRSREYGGTGLGLAISARLVELMGGKHGVVSELEQGSRFWFTAVFGAVQEARPAGDIPAGLPAPRMPVAQGSPAENACLAERPLPARVSKHQQAAPELRDTPADMDDPHRFPRSSHRILIADDSPVNRTLMLALLRNLGYRADAVSNGLTCLEALRKGRYDLVFMDCLMPEMDGYMATRNIRAGGLGAANSTLPIIALSANAAAEEQTKCMAAGMDGYLTKPVDTEQLKQILAIYLE</sequence>
<dbReference type="InterPro" id="IPR005467">
    <property type="entry name" value="His_kinase_dom"/>
</dbReference>
<evidence type="ECO:0000259" key="8">
    <source>
        <dbReference type="PROSITE" id="PS50110"/>
    </source>
</evidence>
<dbReference type="Pfam" id="PF05226">
    <property type="entry name" value="CHASE2"/>
    <property type="match status" value="1"/>
</dbReference>
<feature type="transmembrane region" description="Helical" evidence="6">
    <location>
        <begin position="20"/>
        <end position="42"/>
    </location>
</feature>
<keyword evidence="6" id="KW-0812">Transmembrane</keyword>
<dbReference type="SUPFAM" id="SSF47384">
    <property type="entry name" value="Homodimeric domain of signal transducing histidine kinase"/>
    <property type="match status" value="1"/>
</dbReference>
<keyword evidence="6" id="KW-0472">Membrane</keyword>
<dbReference type="Pfam" id="PF00072">
    <property type="entry name" value="Response_reg"/>
    <property type="match status" value="1"/>
</dbReference>